<dbReference type="InterPro" id="IPR045250">
    <property type="entry name" value="p23-like"/>
</dbReference>
<feature type="compositionally biased region" description="Acidic residues" evidence="2">
    <location>
        <begin position="145"/>
        <end position="154"/>
    </location>
</feature>
<evidence type="ECO:0000256" key="1">
    <source>
        <dbReference type="ARBA" id="ARBA00025733"/>
    </source>
</evidence>
<evidence type="ECO:0000259" key="3">
    <source>
        <dbReference type="PROSITE" id="PS51203"/>
    </source>
</evidence>
<accession>A0A4Y1NV63</accession>
<gene>
    <name evidence="4" type="primary">p23A</name>
</gene>
<evidence type="ECO:0000313" key="5">
    <source>
        <dbReference type="EMBL" id="AXL08265.1"/>
    </source>
</evidence>
<reference evidence="4" key="1">
    <citation type="submission" date="2018-06" db="EMBL/GenBank/DDBJ databases">
        <title>Genome-wide identification and phylogeny of proteins bearing alpha-crystallin domain-like in kinetoplastid protists unveil eight evolutionarily conserved protein families including four previously unrecognized and the small heat shock protein family.</title>
        <authorList>
            <person name="Costa-Martins A.G."/>
            <person name="Lima L."/>
            <person name="Alves J.M.P."/>
            <person name="Serrano M.G."/>
            <person name="Buck G.A."/>
            <person name="Camargo E.P."/>
            <person name="Teixeira M.M.G."/>
        </authorList>
    </citation>
    <scope>NUCLEOTIDE SEQUENCE</scope>
    <source>
        <strain evidence="5">PCA_hybrid_c3728_6</strain>
        <strain evidence="4">PCA_hybrid_c535_9</strain>
    </source>
</reference>
<dbReference type="GO" id="GO:0051879">
    <property type="term" value="F:Hsp90 protein binding"/>
    <property type="evidence" value="ECO:0007669"/>
    <property type="project" value="InterPro"/>
</dbReference>
<dbReference type="InterPro" id="IPR007052">
    <property type="entry name" value="CS_dom"/>
</dbReference>
<proteinExistence type="inferred from homology"/>
<sequence>MSKHPSTRWAERKDKLFITIDVSNATDVAVGFTDKSVVVTGTGNTASSDGAQPFALTINFQKPVNPSGGSYKVLGQTIQLVAEKAESGPFWGRMTEEPTKATKQWLSADWNLWKDEDEVDEGEKIDFGGYGDLQHMLQNKLYGEAEPDSDDEEERPVADLSDLDN</sequence>
<dbReference type="GO" id="GO:0005634">
    <property type="term" value="C:nucleus"/>
    <property type="evidence" value="ECO:0007669"/>
    <property type="project" value="TreeGrafter"/>
</dbReference>
<dbReference type="CDD" id="cd06465">
    <property type="entry name" value="p23_hB-ind1_like"/>
    <property type="match status" value="1"/>
</dbReference>
<dbReference type="Pfam" id="PF04969">
    <property type="entry name" value="CS"/>
    <property type="match status" value="1"/>
</dbReference>
<dbReference type="PANTHER" id="PTHR22932">
    <property type="entry name" value="TELOMERASE-BINDING PROTEIN P23 HSP90 CO-CHAPERONE"/>
    <property type="match status" value="1"/>
</dbReference>
<dbReference type="GO" id="GO:0051087">
    <property type="term" value="F:protein-folding chaperone binding"/>
    <property type="evidence" value="ECO:0007669"/>
    <property type="project" value="TreeGrafter"/>
</dbReference>
<dbReference type="GO" id="GO:0051131">
    <property type="term" value="P:chaperone-mediated protein complex assembly"/>
    <property type="evidence" value="ECO:0007669"/>
    <property type="project" value="TreeGrafter"/>
</dbReference>
<dbReference type="EMBL" id="MH492786">
    <property type="protein sequence ID" value="AXL08265.1"/>
    <property type="molecule type" value="Genomic_DNA"/>
</dbReference>
<name>A0A4Y1NV63_9EUGL</name>
<feature type="domain" description="CS" evidence="3">
    <location>
        <begin position="2"/>
        <end position="95"/>
    </location>
</feature>
<dbReference type="InterPro" id="IPR008978">
    <property type="entry name" value="HSP20-like_chaperone"/>
</dbReference>
<dbReference type="GO" id="GO:0006457">
    <property type="term" value="P:protein folding"/>
    <property type="evidence" value="ECO:0007669"/>
    <property type="project" value="TreeGrafter"/>
</dbReference>
<dbReference type="SUPFAM" id="SSF49764">
    <property type="entry name" value="HSP20-like chaperones"/>
    <property type="match status" value="1"/>
</dbReference>
<feature type="non-terminal residue" evidence="4">
    <location>
        <position position="165"/>
    </location>
</feature>
<dbReference type="EMBL" id="MH492785">
    <property type="protein sequence ID" value="AXL08264.1"/>
    <property type="molecule type" value="Genomic_DNA"/>
</dbReference>
<comment type="similarity">
    <text evidence="1">Belongs to the p23/wos2 family.</text>
</comment>
<organism evidence="4">
    <name type="scientific">Parabodo caudatus</name>
    <dbReference type="NCBI Taxonomy" id="351713"/>
    <lineage>
        <taxon>Eukaryota</taxon>
        <taxon>Discoba</taxon>
        <taxon>Euglenozoa</taxon>
        <taxon>Kinetoplastea</taxon>
        <taxon>Metakinetoplastina</taxon>
        <taxon>Parabodonida</taxon>
        <taxon>Parabodo</taxon>
    </lineage>
</organism>
<protein>
    <submittedName>
        <fullName evidence="4">p23A protein</fullName>
    </submittedName>
</protein>
<evidence type="ECO:0000256" key="2">
    <source>
        <dbReference type="SAM" id="MobiDB-lite"/>
    </source>
</evidence>
<dbReference type="AlphaFoldDB" id="A0A4Y1NV63"/>
<dbReference type="GO" id="GO:0005829">
    <property type="term" value="C:cytosol"/>
    <property type="evidence" value="ECO:0007669"/>
    <property type="project" value="TreeGrafter"/>
</dbReference>
<feature type="region of interest" description="Disordered" evidence="2">
    <location>
        <begin position="139"/>
        <end position="165"/>
    </location>
</feature>
<dbReference type="PROSITE" id="PS51203">
    <property type="entry name" value="CS"/>
    <property type="match status" value="1"/>
</dbReference>
<dbReference type="PANTHER" id="PTHR22932:SF9">
    <property type="entry name" value="CS DOMAIN-CONTAINING PROTEIN"/>
    <property type="match status" value="1"/>
</dbReference>
<dbReference type="Gene3D" id="2.60.40.790">
    <property type="match status" value="1"/>
</dbReference>
<evidence type="ECO:0000313" key="4">
    <source>
        <dbReference type="EMBL" id="AXL08264.1"/>
    </source>
</evidence>